<dbReference type="EC" id="2.3.1.225" evidence="7"/>
<dbReference type="PROSITE" id="PS50216">
    <property type="entry name" value="DHHC"/>
    <property type="match status" value="1"/>
</dbReference>
<dbReference type="GO" id="GO:0006612">
    <property type="term" value="P:protein targeting to membrane"/>
    <property type="evidence" value="ECO:0007669"/>
    <property type="project" value="TreeGrafter"/>
</dbReference>
<keyword evidence="2 7" id="KW-0808">Transferase</keyword>
<dbReference type="InterPro" id="IPR039859">
    <property type="entry name" value="PFA4/ZDH16/20/ERF2-like"/>
</dbReference>
<keyword evidence="5 7" id="KW-0472">Membrane</keyword>
<gene>
    <name evidence="10" type="ORF">KFE25_005368</name>
</gene>
<evidence type="ECO:0000256" key="2">
    <source>
        <dbReference type="ARBA" id="ARBA00022679"/>
    </source>
</evidence>
<evidence type="ECO:0000256" key="3">
    <source>
        <dbReference type="ARBA" id="ARBA00022692"/>
    </source>
</evidence>
<feature type="transmembrane region" description="Helical" evidence="7">
    <location>
        <begin position="265"/>
        <end position="286"/>
    </location>
</feature>
<dbReference type="AlphaFoldDB" id="A0A8J5XF01"/>
<comment type="subcellular location">
    <subcellularLocation>
        <location evidence="1">Membrane</location>
        <topology evidence="1">Multi-pass membrane protein</topology>
    </subcellularLocation>
</comment>
<keyword evidence="11" id="KW-1185">Reference proteome</keyword>
<feature type="compositionally biased region" description="Low complexity" evidence="8">
    <location>
        <begin position="324"/>
        <end position="338"/>
    </location>
</feature>
<dbReference type="GO" id="GO:0005783">
    <property type="term" value="C:endoplasmic reticulum"/>
    <property type="evidence" value="ECO:0007669"/>
    <property type="project" value="TreeGrafter"/>
</dbReference>
<dbReference type="InterPro" id="IPR001594">
    <property type="entry name" value="Palmitoyltrfase_DHHC"/>
</dbReference>
<feature type="transmembrane region" description="Helical" evidence="7">
    <location>
        <begin position="7"/>
        <end position="26"/>
    </location>
</feature>
<evidence type="ECO:0000256" key="8">
    <source>
        <dbReference type="SAM" id="MobiDB-lite"/>
    </source>
</evidence>
<keyword evidence="6 7" id="KW-0012">Acyltransferase</keyword>
<feature type="region of interest" description="Disordered" evidence="8">
    <location>
        <begin position="404"/>
        <end position="427"/>
    </location>
</feature>
<dbReference type="PANTHER" id="PTHR22883">
    <property type="entry name" value="ZINC FINGER DHHC DOMAIN CONTAINING PROTEIN"/>
    <property type="match status" value="1"/>
</dbReference>
<dbReference type="PANTHER" id="PTHR22883:SF286">
    <property type="entry name" value="PROTEIN S-ACYLTRANSFERASE 17-RELATED"/>
    <property type="match status" value="1"/>
</dbReference>
<dbReference type="OMA" id="HIYLIWA"/>
<evidence type="ECO:0000256" key="1">
    <source>
        <dbReference type="ARBA" id="ARBA00004141"/>
    </source>
</evidence>
<evidence type="ECO:0000256" key="7">
    <source>
        <dbReference type="RuleBase" id="RU079119"/>
    </source>
</evidence>
<feature type="region of interest" description="Disordered" evidence="8">
    <location>
        <begin position="312"/>
        <end position="343"/>
    </location>
</feature>
<comment type="similarity">
    <text evidence="7">Belongs to the DHHC palmitoyltransferase family.</text>
</comment>
<dbReference type="Pfam" id="PF01529">
    <property type="entry name" value="DHHC"/>
    <property type="match status" value="1"/>
</dbReference>
<evidence type="ECO:0000256" key="6">
    <source>
        <dbReference type="ARBA" id="ARBA00023315"/>
    </source>
</evidence>
<dbReference type="Proteomes" id="UP000751190">
    <property type="component" value="Unassembled WGS sequence"/>
</dbReference>
<comment type="catalytic activity">
    <reaction evidence="7">
        <text>L-cysteinyl-[protein] + hexadecanoyl-CoA = S-hexadecanoyl-L-cysteinyl-[protein] + CoA</text>
        <dbReference type="Rhea" id="RHEA:36683"/>
        <dbReference type="Rhea" id="RHEA-COMP:10131"/>
        <dbReference type="Rhea" id="RHEA-COMP:11032"/>
        <dbReference type="ChEBI" id="CHEBI:29950"/>
        <dbReference type="ChEBI" id="CHEBI:57287"/>
        <dbReference type="ChEBI" id="CHEBI:57379"/>
        <dbReference type="ChEBI" id="CHEBI:74151"/>
        <dbReference type="EC" id="2.3.1.225"/>
    </reaction>
</comment>
<organism evidence="10 11">
    <name type="scientific">Diacronema lutheri</name>
    <name type="common">Unicellular marine alga</name>
    <name type="synonym">Monochrysis lutheri</name>
    <dbReference type="NCBI Taxonomy" id="2081491"/>
    <lineage>
        <taxon>Eukaryota</taxon>
        <taxon>Haptista</taxon>
        <taxon>Haptophyta</taxon>
        <taxon>Pavlovophyceae</taxon>
        <taxon>Pavlovales</taxon>
        <taxon>Pavlovaceae</taxon>
        <taxon>Diacronema</taxon>
    </lineage>
</organism>
<dbReference type="GO" id="GO:0016020">
    <property type="term" value="C:membrane"/>
    <property type="evidence" value="ECO:0007669"/>
    <property type="project" value="UniProtKB-SubCell"/>
</dbReference>
<evidence type="ECO:0000313" key="11">
    <source>
        <dbReference type="Proteomes" id="UP000751190"/>
    </source>
</evidence>
<evidence type="ECO:0000313" key="10">
    <source>
        <dbReference type="EMBL" id="KAG8465798.1"/>
    </source>
</evidence>
<evidence type="ECO:0000259" key="9">
    <source>
        <dbReference type="Pfam" id="PF01529"/>
    </source>
</evidence>
<feature type="compositionally biased region" description="Basic and acidic residues" evidence="8">
    <location>
        <begin position="312"/>
        <end position="323"/>
    </location>
</feature>
<keyword evidence="3 7" id="KW-0812">Transmembrane</keyword>
<feature type="transmembrane region" description="Helical" evidence="7">
    <location>
        <begin position="77"/>
        <end position="98"/>
    </location>
</feature>
<proteinExistence type="inferred from homology"/>
<dbReference type="GO" id="GO:0019706">
    <property type="term" value="F:protein-cysteine S-palmitoyltransferase activity"/>
    <property type="evidence" value="ECO:0007669"/>
    <property type="project" value="UniProtKB-EC"/>
</dbReference>
<sequence length="427" mass="47065">MPGLSLYLLGVYVLLAVVFCVVMLFGPSSDGPIGRVHRGVCGCLANFRQTVERIVGQACCQRLETAEDYVCWRPNPLLASLYVSIMLAFAFAVVRFLFPLVPNERVPWVHRPLSLAIIAGGVALHQLCCYANPGVITCETVAEFADGFPYDGVMYTPKFCETCRIVRPARSKHCAICDRCVAKFDHHCPWINTCAGERNYRLFLAFLAYHVFVCAYGAAMLVRIGAWLAFDVHKLHDAYYLDERGAHVAVSVTVGVQYLMALHPAVFSMLFFASIMGCVICAFFGYHAYLVGSGLTTNETYKWADLHAEQRRQRRARERERADAAGPDGVPGPAAEGAMPRTRGTYPLADATLDNAYNRGVARNVREVLFPPSLRVRRLLQRVTGGAEARARPGAAALRLVHSLEKARGQPSAVPTTAGPADHKKRQ</sequence>
<protein>
    <recommendedName>
        <fullName evidence="7">Palmitoyltransferase</fullName>
        <ecNumber evidence="7">2.3.1.225</ecNumber>
    </recommendedName>
</protein>
<dbReference type="EMBL" id="JAGTXO010000009">
    <property type="protein sequence ID" value="KAG8465798.1"/>
    <property type="molecule type" value="Genomic_DNA"/>
</dbReference>
<dbReference type="GO" id="GO:0005794">
    <property type="term" value="C:Golgi apparatus"/>
    <property type="evidence" value="ECO:0007669"/>
    <property type="project" value="TreeGrafter"/>
</dbReference>
<comment type="caution">
    <text evidence="10">The sequence shown here is derived from an EMBL/GenBank/DDBJ whole genome shotgun (WGS) entry which is preliminary data.</text>
</comment>
<dbReference type="OrthoDB" id="5977743at2759"/>
<accession>A0A8J5XF01</accession>
<reference evidence="10" key="1">
    <citation type="submission" date="2021-05" db="EMBL/GenBank/DDBJ databases">
        <title>The genome of the haptophyte Pavlova lutheri (Diacronema luteri, Pavlovales) - a model for lipid biosynthesis in eukaryotic algae.</title>
        <authorList>
            <person name="Hulatt C.J."/>
            <person name="Posewitz M.C."/>
        </authorList>
    </citation>
    <scope>NUCLEOTIDE SEQUENCE</scope>
    <source>
        <strain evidence="10">NIVA-4/92</strain>
    </source>
</reference>
<evidence type="ECO:0000256" key="5">
    <source>
        <dbReference type="ARBA" id="ARBA00023136"/>
    </source>
</evidence>
<name>A0A8J5XF01_DIALT</name>
<keyword evidence="4 7" id="KW-1133">Transmembrane helix</keyword>
<evidence type="ECO:0000256" key="4">
    <source>
        <dbReference type="ARBA" id="ARBA00022989"/>
    </source>
</evidence>
<feature type="transmembrane region" description="Helical" evidence="7">
    <location>
        <begin position="206"/>
        <end position="230"/>
    </location>
</feature>
<feature type="domain" description="Palmitoyltransferase DHHC" evidence="9">
    <location>
        <begin position="156"/>
        <end position="303"/>
    </location>
</feature>
<comment type="domain">
    <text evidence="7">The DHHC domain is required for palmitoyltransferase activity.</text>
</comment>